<feature type="coiled-coil region" evidence="1">
    <location>
        <begin position="77"/>
        <end position="111"/>
    </location>
</feature>
<dbReference type="EMBL" id="CAAALY010076199">
    <property type="protein sequence ID" value="VEL25784.1"/>
    <property type="molecule type" value="Genomic_DNA"/>
</dbReference>
<dbReference type="Proteomes" id="UP000784294">
    <property type="component" value="Unassembled WGS sequence"/>
</dbReference>
<dbReference type="InterPro" id="IPR027267">
    <property type="entry name" value="AH/BAR_dom_sf"/>
</dbReference>
<dbReference type="AlphaFoldDB" id="A0A448X1T2"/>
<feature type="non-terminal residue" evidence="3">
    <location>
        <position position="1"/>
    </location>
</feature>
<reference evidence="3" key="1">
    <citation type="submission" date="2018-11" db="EMBL/GenBank/DDBJ databases">
        <authorList>
            <consortium name="Pathogen Informatics"/>
        </authorList>
    </citation>
    <scope>NUCLEOTIDE SEQUENCE</scope>
</reference>
<evidence type="ECO:0000313" key="3">
    <source>
        <dbReference type="EMBL" id="VEL25784.1"/>
    </source>
</evidence>
<name>A0A448X1T2_9PLAT</name>
<keyword evidence="1" id="KW-0175">Coiled coil</keyword>
<dbReference type="SUPFAM" id="SSF103657">
    <property type="entry name" value="BAR/IMD domain-like"/>
    <property type="match status" value="1"/>
</dbReference>
<feature type="transmembrane region" description="Helical" evidence="2">
    <location>
        <begin position="225"/>
        <end position="249"/>
    </location>
</feature>
<sequence length="256" mass="30280">ASLTTFDKSNDVKKISGLENIYANGFNDFVKIVHRMVEAENLMASAFEVHASNDVKSRLLDEKKRAKKWKQDRERFNGEMKAQMKIFDEELRRYRDKYREFIRANEELERVDADKTHSRLDVEKATAYALQKKRDFNRAKSDYGIALEQFNIYRRTHYSHTLPSWGMGGHKIDSDKIECTRALIDILVERLRVTIDRLVTVCDELRGVADIFDADSVSFFINHCVYFHICIFIFAFIHYKLNMFLLWLIQLNHDIH</sequence>
<proteinExistence type="predicted"/>
<keyword evidence="2" id="KW-1133">Transmembrane helix</keyword>
<dbReference type="OrthoDB" id="8783038at2759"/>
<organism evidence="3 4">
    <name type="scientific">Protopolystoma xenopodis</name>
    <dbReference type="NCBI Taxonomy" id="117903"/>
    <lineage>
        <taxon>Eukaryota</taxon>
        <taxon>Metazoa</taxon>
        <taxon>Spiralia</taxon>
        <taxon>Lophotrochozoa</taxon>
        <taxon>Platyhelminthes</taxon>
        <taxon>Monogenea</taxon>
        <taxon>Polyopisthocotylea</taxon>
        <taxon>Polystomatidea</taxon>
        <taxon>Polystomatidae</taxon>
        <taxon>Protopolystoma</taxon>
    </lineage>
</organism>
<gene>
    <name evidence="3" type="ORF">PXEA_LOCUS19224</name>
</gene>
<keyword evidence="2" id="KW-0812">Transmembrane</keyword>
<evidence type="ECO:0008006" key="5">
    <source>
        <dbReference type="Google" id="ProtNLM"/>
    </source>
</evidence>
<evidence type="ECO:0000256" key="2">
    <source>
        <dbReference type="SAM" id="Phobius"/>
    </source>
</evidence>
<accession>A0A448X1T2</accession>
<keyword evidence="4" id="KW-1185">Reference proteome</keyword>
<comment type="caution">
    <text evidence="3">The sequence shown here is derived from an EMBL/GenBank/DDBJ whole genome shotgun (WGS) entry which is preliminary data.</text>
</comment>
<dbReference type="Gene3D" id="1.20.1270.60">
    <property type="entry name" value="Arfaptin homology (AH) domain/BAR domain"/>
    <property type="match status" value="1"/>
</dbReference>
<protein>
    <recommendedName>
        <fullName evidence="5">F-BAR domain-containing protein</fullName>
    </recommendedName>
</protein>
<evidence type="ECO:0000256" key="1">
    <source>
        <dbReference type="SAM" id="Coils"/>
    </source>
</evidence>
<keyword evidence="2" id="KW-0472">Membrane</keyword>
<evidence type="ECO:0000313" key="4">
    <source>
        <dbReference type="Proteomes" id="UP000784294"/>
    </source>
</evidence>